<dbReference type="PANTHER" id="PTHR12304:SF58">
    <property type="entry name" value="INOSINE_URIDINE-PREFERRING NUCLEOSIDE HYDROLASE DOMAIN-CONTAINING PROTEIN"/>
    <property type="match status" value="1"/>
</dbReference>
<evidence type="ECO:0000259" key="3">
    <source>
        <dbReference type="Pfam" id="PF01156"/>
    </source>
</evidence>
<dbReference type="InterPro" id="IPR036452">
    <property type="entry name" value="Ribo_hydro-like"/>
</dbReference>
<accession>A0A9E2F3Y8</accession>
<keyword evidence="2 4" id="KW-0326">Glycosidase</keyword>
<evidence type="ECO:0000313" key="5">
    <source>
        <dbReference type="Proteomes" id="UP000811545"/>
    </source>
</evidence>
<dbReference type="GO" id="GO:0005829">
    <property type="term" value="C:cytosol"/>
    <property type="evidence" value="ECO:0007669"/>
    <property type="project" value="TreeGrafter"/>
</dbReference>
<dbReference type="SUPFAM" id="SSF53590">
    <property type="entry name" value="Nucleoside hydrolase"/>
    <property type="match status" value="1"/>
</dbReference>
<protein>
    <submittedName>
        <fullName evidence="4">Pyrimidine-specific ribonucleoside hydrolase RihA</fullName>
        <ecNumber evidence="4">3.2.-.-</ecNumber>
    </submittedName>
</protein>
<gene>
    <name evidence="4" type="primary">rihA_1</name>
    <name evidence="4" type="ORF">DDT42_00272</name>
</gene>
<dbReference type="PANTHER" id="PTHR12304">
    <property type="entry name" value="INOSINE-URIDINE PREFERRING NUCLEOSIDE HYDROLASE"/>
    <property type="match status" value="1"/>
</dbReference>
<evidence type="ECO:0000256" key="2">
    <source>
        <dbReference type="ARBA" id="ARBA00023295"/>
    </source>
</evidence>
<reference evidence="4 5" key="1">
    <citation type="journal article" date="2021" name="bioRxiv">
        <title>Unique metabolic strategies in Hadean analogues reveal hints for primordial physiology.</title>
        <authorList>
            <person name="Nobu M.K."/>
            <person name="Nakai R."/>
            <person name="Tamazawa S."/>
            <person name="Mori H."/>
            <person name="Toyoda A."/>
            <person name="Ijiri A."/>
            <person name="Suzuki S."/>
            <person name="Kurokawa K."/>
            <person name="Kamagata Y."/>
            <person name="Tamaki H."/>
        </authorList>
    </citation>
    <scope>NUCLEOTIDE SEQUENCE [LARGE SCALE GENOMIC DNA]</scope>
    <source>
        <strain evidence="4">BS525</strain>
    </source>
</reference>
<dbReference type="InterPro" id="IPR023186">
    <property type="entry name" value="IUNH"/>
</dbReference>
<proteinExistence type="predicted"/>
<organism evidence="4 5">
    <name type="scientific">Psychracetigena formicireducens</name>
    <dbReference type="NCBI Taxonomy" id="2986056"/>
    <lineage>
        <taxon>Bacteria</taxon>
        <taxon>Bacillati</taxon>
        <taxon>Candidatus Lithacetigenota</taxon>
        <taxon>Candidatus Psychracetigena</taxon>
    </lineage>
</organism>
<feature type="domain" description="Inosine/uridine-preferring nucleoside hydrolase" evidence="3">
    <location>
        <begin position="4"/>
        <end position="292"/>
    </location>
</feature>
<dbReference type="GO" id="GO:0006152">
    <property type="term" value="P:purine nucleoside catabolic process"/>
    <property type="evidence" value="ECO:0007669"/>
    <property type="project" value="TreeGrafter"/>
</dbReference>
<name>A0A9E2F3Y8_PSYF1</name>
<dbReference type="EC" id="3.2.-.-" evidence="4"/>
<evidence type="ECO:0000256" key="1">
    <source>
        <dbReference type="ARBA" id="ARBA00022801"/>
    </source>
</evidence>
<comment type="caution">
    <text evidence="4">The sequence shown here is derived from an EMBL/GenBank/DDBJ whole genome shotgun (WGS) entry which is preliminary data.</text>
</comment>
<dbReference type="EMBL" id="QLTW01000007">
    <property type="protein sequence ID" value="MBT9144431.1"/>
    <property type="molecule type" value="Genomic_DNA"/>
</dbReference>
<dbReference type="Gene3D" id="3.90.245.10">
    <property type="entry name" value="Ribonucleoside hydrolase-like"/>
    <property type="match status" value="1"/>
</dbReference>
<dbReference type="Proteomes" id="UP000811545">
    <property type="component" value="Unassembled WGS sequence"/>
</dbReference>
<dbReference type="Pfam" id="PF01156">
    <property type="entry name" value="IU_nuc_hydro"/>
    <property type="match status" value="1"/>
</dbReference>
<dbReference type="InterPro" id="IPR001910">
    <property type="entry name" value="Inosine/uridine_hydrolase_dom"/>
</dbReference>
<evidence type="ECO:0000313" key="4">
    <source>
        <dbReference type="EMBL" id="MBT9144431.1"/>
    </source>
</evidence>
<dbReference type="AlphaFoldDB" id="A0A9E2F3Y8"/>
<sequence length="301" mass="33490">MKKVLIDTDCGIDDAIAILMALACKDFEVVGITTVSGNVYVDKVNQNVLRLLSFLNREDIPVFRGASGPLSQKPVRAETIHGKDGLGSVFLPETQKSLESQNAIEGIYLLAKQNPGLTIITLGPLTNIAMAVNLYPELNHLMGNIIAMGGAIDRGNVTRYAEFNFYADPESVQYVLNTPIPMEIIPWDPCAEQMFTEEEIKALIPENNRVGDLFLSLQQLPFSFVEKYYGVRSTILPDPCAMAYAIDEKVALRKLVGDIRMELNCNTHRGETVQCEGDRMNIILKLDRIKFLNILKTILIL</sequence>
<keyword evidence="1 4" id="KW-0378">Hydrolase</keyword>
<dbReference type="GO" id="GO:0008477">
    <property type="term" value="F:purine nucleosidase activity"/>
    <property type="evidence" value="ECO:0007669"/>
    <property type="project" value="TreeGrafter"/>
</dbReference>